<sequence length="319" mass="35746">MDVAACSPQKAEGLWWDDCGMVLQAGNTVYRLSRNFLAMHSPVFRDMLLLPLPEDAETFEGCSLVRLTDTAEDATNFFNALARYDFFPPHPLPTTFPILASVLRMSDKYGVDGLRARALAHLSAVHPTTLGDFRALPSGKGENPLIDGLYQASAEMVVLARQLSLDWLLPIAFYRLCELNPHPHIFTSELALADKERWLTGLRLLEGTENSKMINFLWTPRTIDGCTSKIKCSEERLACRKEAETWGIIGSKTAMRQLPLDLWDHGDWARLAVCNNCLATMMAEHSVALSSFWDRLPAIFDLPSWSALEQRKLSCCPTV</sequence>
<reference evidence="2" key="1">
    <citation type="submission" date="2020-05" db="EMBL/GenBank/DDBJ databases">
        <title>Mycena genomes resolve the evolution of fungal bioluminescence.</title>
        <authorList>
            <person name="Tsai I.J."/>
        </authorList>
    </citation>
    <scope>NUCLEOTIDE SEQUENCE</scope>
    <source>
        <strain evidence="2">171206Taipei</strain>
    </source>
</reference>
<protein>
    <submittedName>
        <fullName evidence="2">BTB domain-containing protein</fullName>
    </submittedName>
</protein>
<evidence type="ECO:0000313" key="3">
    <source>
        <dbReference type="Proteomes" id="UP000636479"/>
    </source>
</evidence>
<dbReference type="PROSITE" id="PS50097">
    <property type="entry name" value="BTB"/>
    <property type="match status" value="1"/>
</dbReference>
<keyword evidence="3" id="KW-1185">Reference proteome</keyword>
<dbReference type="OrthoDB" id="3893071at2759"/>
<evidence type="ECO:0000313" key="2">
    <source>
        <dbReference type="EMBL" id="KAF7299304.1"/>
    </source>
</evidence>
<gene>
    <name evidence="2" type="ORF">MIND_00879400</name>
</gene>
<dbReference type="InterPro" id="IPR011333">
    <property type="entry name" value="SKP1/BTB/POZ_sf"/>
</dbReference>
<comment type="caution">
    <text evidence="2">The sequence shown here is derived from an EMBL/GenBank/DDBJ whole genome shotgun (WGS) entry which is preliminary data.</text>
</comment>
<dbReference type="RefSeq" id="XP_037218692.1">
    <property type="nucleotide sequence ID" value="XM_037365450.1"/>
</dbReference>
<feature type="domain" description="BTB" evidence="1">
    <location>
        <begin position="19"/>
        <end position="84"/>
    </location>
</feature>
<dbReference type="SUPFAM" id="SSF54695">
    <property type="entry name" value="POZ domain"/>
    <property type="match status" value="1"/>
</dbReference>
<dbReference type="CDD" id="cd18186">
    <property type="entry name" value="BTB_POZ_ZBTB_KLHL-like"/>
    <property type="match status" value="1"/>
</dbReference>
<dbReference type="Proteomes" id="UP000636479">
    <property type="component" value="Unassembled WGS sequence"/>
</dbReference>
<dbReference type="GeneID" id="59347966"/>
<dbReference type="InterPro" id="IPR000210">
    <property type="entry name" value="BTB/POZ_dom"/>
</dbReference>
<dbReference type="EMBL" id="JACAZF010000007">
    <property type="protein sequence ID" value="KAF7299304.1"/>
    <property type="molecule type" value="Genomic_DNA"/>
</dbReference>
<proteinExistence type="predicted"/>
<evidence type="ECO:0000259" key="1">
    <source>
        <dbReference type="PROSITE" id="PS50097"/>
    </source>
</evidence>
<dbReference type="Gene3D" id="3.30.710.10">
    <property type="entry name" value="Potassium Channel Kv1.1, Chain A"/>
    <property type="match status" value="1"/>
</dbReference>
<accession>A0A8H6W4V1</accession>
<organism evidence="2 3">
    <name type="scientific">Mycena indigotica</name>
    <dbReference type="NCBI Taxonomy" id="2126181"/>
    <lineage>
        <taxon>Eukaryota</taxon>
        <taxon>Fungi</taxon>
        <taxon>Dikarya</taxon>
        <taxon>Basidiomycota</taxon>
        <taxon>Agaricomycotina</taxon>
        <taxon>Agaricomycetes</taxon>
        <taxon>Agaricomycetidae</taxon>
        <taxon>Agaricales</taxon>
        <taxon>Marasmiineae</taxon>
        <taxon>Mycenaceae</taxon>
        <taxon>Mycena</taxon>
    </lineage>
</organism>
<dbReference type="AlphaFoldDB" id="A0A8H6W4V1"/>
<name>A0A8H6W4V1_9AGAR</name>